<sequence>MNNKRKQYKIKINVEKANKLIASSSFLGKTIENSNCKVAKGFRIIVAEEKST</sequence>
<proteinExistence type="predicted"/>
<gene>
    <name evidence="1" type="ORF">I602_482</name>
</gene>
<dbReference type="EMBL" id="LGBR01000001">
    <property type="protein sequence ID" value="KOY50922.1"/>
    <property type="molecule type" value="Genomic_DNA"/>
</dbReference>
<organism evidence="1 2">
    <name type="scientific">Polaribacter dokdonensis DSW-5</name>
    <dbReference type="NCBI Taxonomy" id="1300348"/>
    <lineage>
        <taxon>Bacteria</taxon>
        <taxon>Pseudomonadati</taxon>
        <taxon>Bacteroidota</taxon>
        <taxon>Flavobacteriia</taxon>
        <taxon>Flavobacteriales</taxon>
        <taxon>Flavobacteriaceae</taxon>
    </lineage>
</organism>
<evidence type="ECO:0000313" key="1">
    <source>
        <dbReference type="EMBL" id="KOY50922.1"/>
    </source>
</evidence>
<reference evidence="1 2" key="1">
    <citation type="submission" date="2015-07" db="EMBL/GenBank/DDBJ databases">
        <title>Genome of Polaribacter dokdonenesis DSW-5, isolated from seawater off Dokdo in Korea.</title>
        <authorList>
            <person name="Yoon K."/>
            <person name="Song J.Y."/>
            <person name="Kim J.F."/>
        </authorList>
    </citation>
    <scope>NUCLEOTIDE SEQUENCE [LARGE SCALE GENOMIC DNA]</scope>
    <source>
        <strain evidence="1 2">DSW-5</strain>
    </source>
</reference>
<dbReference type="Proteomes" id="UP000037716">
    <property type="component" value="Unassembled WGS sequence"/>
</dbReference>
<accession>A0A0M9CEI8</accession>
<evidence type="ECO:0000313" key="2">
    <source>
        <dbReference type="Proteomes" id="UP000037716"/>
    </source>
</evidence>
<comment type="caution">
    <text evidence="1">The sequence shown here is derived from an EMBL/GenBank/DDBJ whole genome shotgun (WGS) entry which is preliminary data.</text>
</comment>
<protein>
    <submittedName>
        <fullName evidence="1">Uncharacterized protein</fullName>
    </submittedName>
</protein>
<dbReference type="AlphaFoldDB" id="A0A0M9CEI8"/>
<dbReference type="STRING" id="1300348.I602_482"/>
<name>A0A0M9CEI8_9FLAO</name>